<organism evidence="5 6">
    <name type="scientific">Kingdonia uniflora</name>
    <dbReference type="NCBI Taxonomy" id="39325"/>
    <lineage>
        <taxon>Eukaryota</taxon>
        <taxon>Viridiplantae</taxon>
        <taxon>Streptophyta</taxon>
        <taxon>Embryophyta</taxon>
        <taxon>Tracheophyta</taxon>
        <taxon>Spermatophyta</taxon>
        <taxon>Magnoliopsida</taxon>
        <taxon>Ranunculales</taxon>
        <taxon>Circaeasteraceae</taxon>
        <taxon>Kingdonia</taxon>
    </lineage>
</organism>
<dbReference type="EMBL" id="JACGCM010001193">
    <property type="protein sequence ID" value="KAF6159371.1"/>
    <property type="molecule type" value="Genomic_DNA"/>
</dbReference>
<gene>
    <name evidence="5" type="ORF">GIB67_032142</name>
</gene>
<evidence type="ECO:0000259" key="3">
    <source>
        <dbReference type="Pfam" id="PF13952"/>
    </source>
</evidence>
<feature type="domain" description="DUF4216" evidence="3">
    <location>
        <begin position="259"/>
        <end position="333"/>
    </location>
</feature>
<dbReference type="Proteomes" id="UP000541444">
    <property type="component" value="Unassembled WGS sequence"/>
</dbReference>
<feature type="domain" description="Transposase-associated" evidence="4">
    <location>
        <begin position="3"/>
        <end position="44"/>
    </location>
</feature>
<dbReference type="PANTHER" id="PTHR48258">
    <property type="entry name" value="DUF4218 DOMAIN-CONTAINING PROTEIN-RELATED"/>
    <property type="match status" value="1"/>
</dbReference>
<reference evidence="5 6" key="1">
    <citation type="journal article" date="2020" name="IScience">
        <title>Genome Sequencing of the Endangered Kingdonia uniflora (Circaeasteraceae, Ranunculales) Reveals Potential Mechanisms of Evolutionary Specialization.</title>
        <authorList>
            <person name="Sun Y."/>
            <person name="Deng T."/>
            <person name="Zhang A."/>
            <person name="Moore M.J."/>
            <person name="Landis J.B."/>
            <person name="Lin N."/>
            <person name="Zhang H."/>
            <person name="Zhang X."/>
            <person name="Huang J."/>
            <person name="Zhang X."/>
            <person name="Sun H."/>
            <person name="Wang H."/>
        </authorList>
    </citation>
    <scope>NUCLEOTIDE SEQUENCE [LARGE SCALE GENOMIC DNA]</scope>
    <source>
        <strain evidence="5">TB1705</strain>
        <tissue evidence="5">Leaf</tissue>
    </source>
</reference>
<feature type="region of interest" description="Disordered" evidence="1">
    <location>
        <begin position="557"/>
        <end position="580"/>
    </location>
</feature>
<dbReference type="OrthoDB" id="1934032at2759"/>
<dbReference type="AlphaFoldDB" id="A0A7J7MWR1"/>
<name>A0A7J7MWR1_9MAGN</name>
<evidence type="ECO:0008006" key="7">
    <source>
        <dbReference type="Google" id="ProtNLM"/>
    </source>
</evidence>
<dbReference type="InterPro" id="IPR025312">
    <property type="entry name" value="DUF4216"/>
</dbReference>
<feature type="transmembrane region" description="Helical" evidence="2">
    <location>
        <begin position="687"/>
        <end position="706"/>
    </location>
</feature>
<keyword evidence="2" id="KW-0472">Membrane</keyword>
<keyword evidence="2" id="KW-0812">Transmembrane</keyword>
<evidence type="ECO:0000259" key="4">
    <source>
        <dbReference type="Pfam" id="PF13963"/>
    </source>
</evidence>
<evidence type="ECO:0000256" key="1">
    <source>
        <dbReference type="SAM" id="MobiDB-lite"/>
    </source>
</evidence>
<dbReference type="Pfam" id="PF13952">
    <property type="entry name" value="DUF4216"/>
    <property type="match status" value="1"/>
</dbReference>
<sequence>MRNISCPCVRCGNRRIPVSYDEVRYDLLKNGFLSTYSVWDFHGEKVVTDDSFAPPISQPVYDESSVPQEVKDILNEETEVEKIVASSNVQWGLEVSLDGSNSLPDGVNDYIYENEYGGDFGPIGPGKSLVSSGNEYEQARKWVIGSHPHFDDWKSRHNDFLKCCKTAGKRKLGHVRVAFTELDDMDFHDMVRGPLAFVTRYNKYYVNGFLFVTKDYEATKVNQNSKVSTTCVTTFRSISKDKDLTDESATNYGILRDIVELEYREGCKPVLFKCDWVKVTKGVKVNEEAKLKLVKLLNFTSSDQVGDEPFIPAEYAKQVFYSEDPLIPDWHLVLETPANIYVEDEISLMSEQPNLAVADLNPSNNEPIAEDKDSNTTTGNDILGSVGRAKKKRGPSRGPASLPDGRKINVSVNHLGQPNGVDEETNAFVSNVGVLPRTDIPIIYDDILLVPSYFTNRILEKLEEGYEMSLVSDDYLKKKIASSWRLNKSRLRTKYITGHATADVKARPTPLLVPDDDCHMFVNICNFAKHMGKIMAIERLEPHLKFTSVDDSLVKKTSQIRSSSSSEPSVGPCQHPSQPEECGVARGEVVTVDPDTLIHNFLLSDGFYKILLSKVMKPRTPLSKNDGYSEDLGDVGEGAYIAWAKWCLKKLVMLYLIEEVEKKIGDFERQVRFWRYAGGSHYALCHGYWMLLFMLPFEGIIMSSMAKRRGKYFVHH</sequence>
<feature type="compositionally biased region" description="Low complexity" evidence="1">
    <location>
        <begin position="559"/>
        <end position="569"/>
    </location>
</feature>
<comment type="caution">
    <text evidence="5">The sequence shown here is derived from an EMBL/GenBank/DDBJ whole genome shotgun (WGS) entry which is preliminary data.</text>
</comment>
<keyword evidence="2" id="KW-1133">Transmembrane helix</keyword>
<proteinExistence type="predicted"/>
<dbReference type="InterPro" id="IPR029480">
    <property type="entry name" value="Transpos_assoc"/>
</dbReference>
<evidence type="ECO:0000313" key="6">
    <source>
        <dbReference type="Proteomes" id="UP000541444"/>
    </source>
</evidence>
<evidence type="ECO:0000313" key="5">
    <source>
        <dbReference type="EMBL" id="KAF6159371.1"/>
    </source>
</evidence>
<protein>
    <recommendedName>
        <fullName evidence="7">Transposase-associated domain-containing protein</fullName>
    </recommendedName>
</protein>
<keyword evidence="6" id="KW-1185">Reference proteome</keyword>
<evidence type="ECO:0000256" key="2">
    <source>
        <dbReference type="SAM" id="Phobius"/>
    </source>
</evidence>
<feature type="non-terminal residue" evidence="5">
    <location>
        <position position="1"/>
    </location>
</feature>
<dbReference type="Pfam" id="PF13963">
    <property type="entry name" value="Transpos_assoc"/>
    <property type="match status" value="1"/>
</dbReference>
<accession>A0A7J7MWR1</accession>
<feature type="region of interest" description="Disordered" evidence="1">
    <location>
        <begin position="359"/>
        <end position="408"/>
    </location>
</feature>